<dbReference type="InParanoid" id="A0A168KRJ6"/>
<proteinExistence type="predicted"/>
<sequence>MPPLTHLPASAKSCSRRSYSTYRLCKRIYTGDHDVQEDFYTRPGAHPAIPFGNIESSLIQPICHPKGICCKSKLKEHDPAHTLLQQCVPMHFRF</sequence>
<reference evidence="1" key="1">
    <citation type="submission" date="2016-04" db="EMBL/GenBank/DDBJ databases">
        <authorList>
            <person name="Evans L.H."/>
            <person name="Alamgir A."/>
            <person name="Owens N."/>
            <person name="Weber N.D."/>
            <person name="Virtaneva K."/>
            <person name="Barbian K."/>
            <person name="Babar A."/>
            <person name="Rosenke K."/>
        </authorList>
    </citation>
    <scope>NUCLEOTIDE SEQUENCE [LARGE SCALE GENOMIC DNA]</scope>
    <source>
        <strain evidence="1">CBS 101.48</strain>
    </source>
</reference>
<protein>
    <recommendedName>
        <fullName evidence="3">Ndc10 domain-containing protein</fullName>
    </recommendedName>
</protein>
<evidence type="ECO:0000313" key="1">
    <source>
        <dbReference type="EMBL" id="SAL95266.1"/>
    </source>
</evidence>
<evidence type="ECO:0000313" key="2">
    <source>
        <dbReference type="Proteomes" id="UP000078561"/>
    </source>
</evidence>
<dbReference type="AlphaFoldDB" id="A0A168KRJ6"/>
<organism evidence="1">
    <name type="scientific">Absidia glauca</name>
    <name type="common">Pin mould</name>
    <dbReference type="NCBI Taxonomy" id="4829"/>
    <lineage>
        <taxon>Eukaryota</taxon>
        <taxon>Fungi</taxon>
        <taxon>Fungi incertae sedis</taxon>
        <taxon>Mucoromycota</taxon>
        <taxon>Mucoromycotina</taxon>
        <taxon>Mucoromycetes</taxon>
        <taxon>Mucorales</taxon>
        <taxon>Cunninghamellaceae</taxon>
        <taxon>Absidia</taxon>
    </lineage>
</organism>
<name>A0A168KRJ6_ABSGL</name>
<accession>A0A168KRJ6</accession>
<dbReference type="Proteomes" id="UP000078561">
    <property type="component" value="Unassembled WGS sequence"/>
</dbReference>
<dbReference type="EMBL" id="LT550270">
    <property type="protein sequence ID" value="SAL95266.1"/>
    <property type="molecule type" value="Genomic_DNA"/>
</dbReference>
<keyword evidence="2" id="KW-1185">Reference proteome</keyword>
<evidence type="ECO:0008006" key="3">
    <source>
        <dbReference type="Google" id="ProtNLM"/>
    </source>
</evidence>
<gene>
    <name evidence="1" type="primary">ABSGL_00584.1 scaffold 832</name>
</gene>